<dbReference type="EMBL" id="AP018203">
    <property type="protein sequence ID" value="BAY58243.1"/>
    <property type="molecule type" value="Genomic_DNA"/>
</dbReference>
<dbReference type="Proteomes" id="UP000217895">
    <property type="component" value="Chromosome"/>
</dbReference>
<evidence type="ECO:0000313" key="1">
    <source>
        <dbReference type="EMBL" id="BAY58243.1"/>
    </source>
</evidence>
<gene>
    <name evidence="1" type="ORF">NIES2135_51160</name>
</gene>
<protein>
    <submittedName>
        <fullName evidence="1">Uncharacterized protein</fullName>
    </submittedName>
</protein>
<organism evidence="1 2">
    <name type="scientific">Leptolyngbya boryana NIES-2135</name>
    <dbReference type="NCBI Taxonomy" id="1973484"/>
    <lineage>
        <taxon>Bacteria</taxon>
        <taxon>Bacillati</taxon>
        <taxon>Cyanobacteriota</taxon>
        <taxon>Cyanophyceae</taxon>
        <taxon>Leptolyngbyales</taxon>
        <taxon>Leptolyngbyaceae</taxon>
        <taxon>Leptolyngbya group</taxon>
        <taxon>Leptolyngbya</taxon>
    </lineage>
</organism>
<reference evidence="1 2" key="1">
    <citation type="submission" date="2017-06" db="EMBL/GenBank/DDBJ databases">
        <title>Genome sequencing of cyanobaciteial culture collection at National Institute for Environmental Studies (NIES).</title>
        <authorList>
            <person name="Hirose Y."/>
            <person name="Shimura Y."/>
            <person name="Fujisawa T."/>
            <person name="Nakamura Y."/>
            <person name="Kawachi M."/>
        </authorList>
    </citation>
    <scope>NUCLEOTIDE SEQUENCE [LARGE SCALE GENOMIC DNA]</scope>
    <source>
        <strain evidence="1 2">NIES-2135</strain>
    </source>
</reference>
<sequence length="441" mass="50166">MVDAILARSKELKQALTDFVYDAEGELATAFEKFVADRLEQSQARDSKHRETVVDIFLSHGQIGTKSPLELFVESEPELSASDRQLVLNWKHNFSGLFAIQEILPDGFKLMNWLTTKLYIVKPNDEDTQNAMSRLKLGEMLTTRIAPVEEYWTFFSPFTQLGKLGKPKLAVAIGNFRQNYKSDLYGDAPELLEEAWKSVERYHQDFLDFFGSEQITLSGYHLSKKISEFQEFLTQRRLDEVGLDKDKSITELAQEAGVSDEELAEMAEAMGLDAESAAKMLQNKTAAKMAAPHVELPPDLKKAEEVTVLAHPRWGQILLTTYTQFEALLKAEDWKSVKGAEALVQKYLNDAEINAFVWHRFAEQYPTQLEKVLQDYTGLPFNLERDLDPLLQMHRKPLEPTLPDIASVPIHLHNLFQEALAEVSKTKSKEKAAKKAKGFQR</sequence>
<accession>A0A1Z4JNM8</accession>
<proteinExistence type="predicted"/>
<keyword evidence="2" id="KW-1185">Reference proteome</keyword>
<dbReference type="AlphaFoldDB" id="A0A1Z4JNM8"/>
<name>A0A1Z4JNM8_LEPBY</name>
<evidence type="ECO:0000313" key="2">
    <source>
        <dbReference type="Proteomes" id="UP000217895"/>
    </source>
</evidence>